<dbReference type="AlphaFoldDB" id="A0A844AFE6"/>
<evidence type="ECO:0000259" key="1">
    <source>
        <dbReference type="Pfam" id="PF04993"/>
    </source>
</evidence>
<reference evidence="3 4" key="1">
    <citation type="journal article" date="2013" name="Genome Biol.">
        <title>Comparative genomics of the core and accessory genomes of 48 Sinorhizobium strains comprising five genospecies.</title>
        <authorList>
            <person name="Sugawara M."/>
            <person name="Epstein B."/>
            <person name="Badgley B.D."/>
            <person name="Unno T."/>
            <person name="Xu L."/>
            <person name="Reese J."/>
            <person name="Gyaneshwar P."/>
            <person name="Denny R."/>
            <person name="Mudge J."/>
            <person name="Bharti A.K."/>
            <person name="Farmer A.D."/>
            <person name="May G.D."/>
            <person name="Woodward J.E."/>
            <person name="Medigue C."/>
            <person name="Vallenet D."/>
            <person name="Lajus A."/>
            <person name="Rouy Z."/>
            <person name="Martinez-Vaz B."/>
            <person name="Tiffin P."/>
            <person name="Young N.D."/>
            <person name="Sadowsky M.J."/>
        </authorList>
    </citation>
    <scope>NUCLEOTIDE SEQUENCE [LARGE SCALE GENOMIC DNA]</scope>
    <source>
        <strain evidence="3 4">USDA205</strain>
    </source>
</reference>
<dbReference type="InterPro" id="IPR007076">
    <property type="entry name" value="TfoX_N"/>
</dbReference>
<evidence type="ECO:0000313" key="2">
    <source>
        <dbReference type="EMBL" id="MQX11253.1"/>
    </source>
</evidence>
<dbReference type="SUPFAM" id="SSF159894">
    <property type="entry name" value="YgaC/TfoX-N like"/>
    <property type="match status" value="1"/>
</dbReference>
<dbReference type="EMBL" id="WISZ01000171">
    <property type="protein sequence ID" value="MQX11253.1"/>
    <property type="molecule type" value="Genomic_DNA"/>
</dbReference>
<gene>
    <name evidence="2" type="ORF">GHK48_24020</name>
    <name evidence="3" type="ORF">GHK48_24145</name>
</gene>
<name>A0A844AFE6_RHIFR</name>
<dbReference type="Pfam" id="PF04993">
    <property type="entry name" value="TfoX_N"/>
    <property type="match status" value="1"/>
</dbReference>
<accession>A0A844AFE6</accession>
<dbReference type="EMBL" id="WISZ01000172">
    <property type="protein sequence ID" value="MQX11277.1"/>
    <property type="molecule type" value="Genomic_DNA"/>
</dbReference>
<dbReference type="GeneID" id="48973726"/>
<reference evidence="3" key="2">
    <citation type="submission" date="2019-10" db="EMBL/GenBank/DDBJ databases">
        <authorList>
            <person name="Sugawara M."/>
            <person name="Epstein B."/>
            <person name="Badgley B."/>
            <person name="Unno T."/>
            <person name="Xu L."/>
            <person name="Reese J."/>
            <person name="Gyaneshwar P."/>
            <person name="Denny R."/>
            <person name="Mudege J."/>
            <person name="Bharti A."/>
            <person name="Farmer A."/>
            <person name="May G."/>
            <person name="Woodward J."/>
            <person name="Medigue C."/>
            <person name="Vallenet D."/>
            <person name="Lajus A."/>
            <person name="Rouy Z."/>
            <person name="Martinez-Vaz B."/>
            <person name="Tiffin P."/>
            <person name="Young N."/>
            <person name="Sadowsky M."/>
        </authorList>
    </citation>
    <scope>NUCLEOTIDE SEQUENCE</scope>
    <source>
        <strain evidence="3">USDA205</strain>
    </source>
</reference>
<evidence type="ECO:0000313" key="3">
    <source>
        <dbReference type="EMBL" id="MQX11277.1"/>
    </source>
</evidence>
<feature type="domain" description="TfoX N-terminal" evidence="1">
    <location>
        <begin position="15"/>
        <end position="100"/>
    </location>
</feature>
<protein>
    <submittedName>
        <fullName evidence="3">Cold-shock protein</fullName>
    </submittedName>
</protein>
<sequence length="108" mass="11897">MRDLGLEELVRQELGERPGLSEKPMFGGLAFLVHGNLVCGAREDGMLARLGKGNDGWALALPGIAPMVMGERRMHGWVRARAEAYGDDELRRRLLNAALDYVLSLPPK</sequence>
<proteinExistence type="predicted"/>
<dbReference type="Proteomes" id="UP000466694">
    <property type="component" value="Unassembled WGS sequence"/>
</dbReference>
<comment type="caution">
    <text evidence="3">The sequence shown here is derived from an EMBL/GenBank/DDBJ whole genome shotgun (WGS) entry which is preliminary data.</text>
</comment>
<evidence type="ECO:0000313" key="4">
    <source>
        <dbReference type="Proteomes" id="UP000466694"/>
    </source>
</evidence>
<organism evidence="3 4">
    <name type="scientific">Rhizobium fredii</name>
    <name type="common">Sinorhizobium fredii</name>
    <dbReference type="NCBI Taxonomy" id="380"/>
    <lineage>
        <taxon>Bacteria</taxon>
        <taxon>Pseudomonadati</taxon>
        <taxon>Pseudomonadota</taxon>
        <taxon>Alphaproteobacteria</taxon>
        <taxon>Hyphomicrobiales</taxon>
        <taxon>Rhizobiaceae</taxon>
        <taxon>Sinorhizobium/Ensifer group</taxon>
        <taxon>Sinorhizobium</taxon>
    </lineage>
</organism>
<dbReference type="RefSeq" id="WP_037397041.1">
    <property type="nucleotide sequence ID" value="NZ_BJNI01000014.1"/>
</dbReference>